<organism evidence="1">
    <name type="scientific">Salmonella enterica subsp. enterica serovar Newport str. CDC 2010K-2159</name>
    <dbReference type="NCBI Taxonomy" id="1454627"/>
    <lineage>
        <taxon>Bacteria</taxon>
        <taxon>Pseudomonadati</taxon>
        <taxon>Pseudomonadota</taxon>
        <taxon>Gammaproteobacteria</taxon>
        <taxon>Enterobacterales</taxon>
        <taxon>Enterobacteriaceae</taxon>
        <taxon>Salmonella</taxon>
    </lineage>
</organism>
<proteinExistence type="predicted"/>
<dbReference type="AlphaFoldDB" id="A0A2H4YPQ2"/>
<dbReference type="RefSeq" id="WP_168445498.1">
    <property type="nucleotide sequence ID" value="NZ_CP025255.1"/>
</dbReference>
<protein>
    <submittedName>
        <fullName evidence="1">Uncharacterized protein</fullName>
    </submittedName>
</protein>
<geneLocation type="plasmid" evidence="1">
    <name>pSNE1-2010K-2159</name>
</geneLocation>
<reference evidence="1" key="2">
    <citation type="submission" date="2017-12" db="EMBL/GenBank/DDBJ databases">
        <authorList>
            <person name="Hurst M.R.H."/>
        </authorList>
    </citation>
    <scope>NUCLEOTIDE SEQUENCE</scope>
    <source>
        <strain evidence="1">CDC 2010K-2159</strain>
        <plasmid evidence="1">pSNE1-2010K-2159</plasmid>
    </source>
</reference>
<reference evidence="1" key="1">
    <citation type="journal article" date="2016" name="Genome Announc.">
        <title>Chromosome and Plasmids of the Tick-Borne Relapsing Fever Agent Borrelia hermsii.</title>
        <authorList>
            <person name="Barbour A.G."/>
        </authorList>
    </citation>
    <scope>NUCLEOTIDE SEQUENCE</scope>
    <source>
        <strain evidence="1">CDC 2010K-2159</strain>
        <plasmid evidence="1">pSNE1-2010K-2159</plasmid>
    </source>
</reference>
<name>A0A2H4YPQ2_SALNE</name>
<dbReference type="EMBL" id="CP025255">
    <property type="protein sequence ID" value="AUF34833.1"/>
    <property type="molecule type" value="Genomic_DNA"/>
</dbReference>
<evidence type="ECO:0000313" key="1">
    <source>
        <dbReference type="EMBL" id="AUF34833.1"/>
    </source>
</evidence>
<gene>
    <name evidence="1" type="ORF">AW90_49985</name>
</gene>
<sequence length="257" mass="28705">MRNNTLSALIVHHGDSLLHRSGWPETVGVTQVAPGVVPGWLAVCGVLSADEILTLVTHLCRSLNYGRAQLLTASAQRLAGTPVRLHLYPVQVYPHPATVRECTEIRLPYAQEWLTMDECADLLALLKDSTDRVCEIVRQDARRIAAALAPSGEPRLMEKQIGSWRLLADEYDHENWLDADDGDELDKVLDAVLVRNARFCPVLLTLVNEQEEGFEGCGVITDCLRFPGAPSRRWLDRRVLREVVNEARLISHPDSEC</sequence>
<accession>A0A2H4YPQ2</accession>
<keyword evidence="1" id="KW-0614">Plasmid</keyword>